<comment type="function">
    <text evidence="6">Ligates lysine onto the cytidine present at position 34 of the AUA codon-specific tRNA(Ile) that contains the anticodon CAU, in an ATP-dependent manner. Cytidine is converted to lysidine, thus changing the amino acid specificity of the tRNA from methionine to isoleucine.</text>
</comment>
<evidence type="ECO:0000313" key="8">
    <source>
        <dbReference type="EMBL" id="AVM42292.1"/>
    </source>
</evidence>
<keyword evidence="1 6" id="KW-0436">Ligase</keyword>
<reference evidence="9" key="1">
    <citation type="submission" date="2018-02" db="EMBL/GenBank/DDBJ databases">
        <authorList>
            <person name="Holder M.E."/>
            <person name="Ajami N.J."/>
            <person name="Petrosino J.F."/>
        </authorList>
    </citation>
    <scope>NUCLEOTIDE SEQUENCE [LARGE SCALE GENOMIC DNA]</scope>
    <source>
        <strain evidence="9">CCUG 47711</strain>
    </source>
</reference>
<gene>
    <name evidence="6 8" type="primary">tilS</name>
    <name evidence="8" type="ORF">C5Q98_03175</name>
</gene>
<dbReference type="GO" id="GO:0006400">
    <property type="term" value="P:tRNA modification"/>
    <property type="evidence" value="ECO:0007669"/>
    <property type="project" value="UniProtKB-UniRule"/>
</dbReference>
<feature type="domain" description="tRNA(Ile)-lysidine/2-thiocytidine synthase N-terminal" evidence="7">
    <location>
        <begin position="31"/>
        <end position="217"/>
    </location>
</feature>
<dbReference type="PANTHER" id="PTHR43033:SF1">
    <property type="entry name" value="TRNA(ILE)-LYSIDINE SYNTHASE-RELATED"/>
    <property type="match status" value="1"/>
</dbReference>
<evidence type="ECO:0000256" key="3">
    <source>
        <dbReference type="ARBA" id="ARBA00022741"/>
    </source>
</evidence>
<dbReference type="GO" id="GO:0005737">
    <property type="term" value="C:cytoplasm"/>
    <property type="evidence" value="ECO:0007669"/>
    <property type="project" value="UniProtKB-SubCell"/>
</dbReference>
<dbReference type="HAMAP" id="MF_01161">
    <property type="entry name" value="tRNA_Ile_lys_synt"/>
    <property type="match status" value="1"/>
</dbReference>
<evidence type="ECO:0000256" key="6">
    <source>
        <dbReference type="HAMAP-Rule" id="MF_01161"/>
    </source>
</evidence>
<proteinExistence type="inferred from homology"/>
<name>A0A2S0KMN0_9FIRM</name>
<dbReference type="EMBL" id="CP027226">
    <property type="protein sequence ID" value="AVM42292.1"/>
    <property type="molecule type" value="Genomic_DNA"/>
</dbReference>
<dbReference type="KEGG" id="fsa:C5Q98_03175"/>
<dbReference type="GO" id="GO:0005524">
    <property type="term" value="F:ATP binding"/>
    <property type="evidence" value="ECO:0007669"/>
    <property type="project" value="UniProtKB-UniRule"/>
</dbReference>
<feature type="binding site" evidence="6">
    <location>
        <begin position="36"/>
        <end position="41"/>
    </location>
    <ligand>
        <name>ATP</name>
        <dbReference type="ChEBI" id="CHEBI:30616"/>
    </ligand>
</feature>
<dbReference type="InterPro" id="IPR012795">
    <property type="entry name" value="tRNA_Ile_lys_synt_N"/>
</dbReference>
<dbReference type="Gene3D" id="3.40.50.620">
    <property type="entry name" value="HUPs"/>
    <property type="match status" value="1"/>
</dbReference>
<keyword evidence="3 6" id="KW-0547">Nucleotide-binding</keyword>
<keyword evidence="2 6" id="KW-0819">tRNA processing</keyword>
<dbReference type="InterPro" id="IPR011063">
    <property type="entry name" value="TilS/TtcA_N"/>
</dbReference>
<sequence length="476" mass="55769">MQLGKISEILQDKFNKNITSKNLLPEEVKLIVVGLSGGVDSVCLLDLLSNYLNTSNREIKVILHHQDHMIREDSYKDLQLARELAISYGFAFESSTDNIPEISKANSQNMEELGRDVRRENWFRICRNNSSFKNLRDCRILTAHHANDQAETLLLNLSRGAGLGGLSGIAYTDELFVRPLLNFTKEEIYNYARENKLSWREDYTNALSDNRRNYLRNIMIPQWEEASDYGLVMRLSNAADKLAIANQFIIDECNKWIDYILIKDASDFVSAEYNLYSVKKFREASVNLRKFLIHEILKYNGLEKDIYEINLQDIETLLLQDRGEKELSLSSDFTLVKNRKFFYLFKDQELYNQPNSKDNNALKVSRDSTCHADFYSNSEIDIDDFEIRTFNSGDFIINEGKKVLLKDFFSQENIRLDLRKNIFLIAKDSRVYVIGRKVIDNFDNPFYCDENTNNRGERTFKKSYYWQYLWYNSNPK</sequence>
<dbReference type="Proteomes" id="UP000237947">
    <property type="component" value="Chromosome"/>
</dbReference>
<comment type="domain">
    <text evidence="6">The N-terminal region contains the highly conserved SGGXDS motif, predicted to be a P-loop motif involved in ATP binding.</text>
</comment>
<dbReference type="CDD" id="cd01992">
    <property type="entry name" value="TilS_N"/>
    <property type="match status" value="1"/>
</dbReference>
<evidence type="ECO:0000259" key="7">
    <source>
        <dbReference type="Pfam" id="PF01171"/>
    </source>
</evidence>
<keyword evidence="4 6" id="KW-0067">ATP-binding</keyword>
<dbReference type="InterPro" id="IPR012094">
    <property type="entry name" value="tRNA_Ile_lys_synt"/>
</dbReference>
<comment type="catalytic activity">
    <reaction evidence="5 6">
        <text>cytidine(34) in tRNA(Ile2) + L-lysine + ATP = lysidine(34) in tRNA(Ile2) + AMP + diphosphate + H(+)</text>
        <dbReference type="Rhea" id="RHEA:43744"/>
        <dbReference type="Rhea" id="RHEA-COMP:10625"/>
        <dbReference type="Rhea" id="RHEA-COMP:10670"/>
        <dbReference type="ChEBI" id="CHEBI:15378"/>
        <dbReference type="ChEBI" id="CHEBI:30616"/>
        <dbReference type="ChEBI" id="CHEBI:32551"/>
        <dbReference type="ChEBI" id="CHEBI:33019"/>
        <dbReference type="ChEBI" id="CHEBI:82748"/>
        <dbReference type="ChEBI" id="CHEBI:83665"/>
        <dbReference type="ChEBI" id="CHEBI:456215"/>
        <dbReference type="EC" id="6.3.4.19"/>
    </reaction>
</comment>
<organism evidence="8 9">
    <name type="scientific">Fastidiosipila sanguinis</name>
    <dbReference type="NCBI Taxonomy" id="236753"/>
    <lineage>
        <taxon>Bacteria</taxon>
        <taxon>Bacillati</taxon>
        <taxon>Bacillota</taxon>
        <taxon>Clostridia</taxon>
        <taxon>Eubacteriales</taxon>
        <taxon>Oscillospiraceae</taxon>
        <taxon>Fastidiosipila</taxon>
    </lineage>
</organism>
<evidence type="ECO:0000256" key="5">
    <source>
        <dbReference type="ARBA" id="ARBA00048539"/>
    </source>
</evidence>
<keyword evidence="9" id="KW-1185">Reference proteome</keyword>
<accession>A0A2S0KMN0</accession>
<comment type="similarity">
    <text evidence="6">Belongs to the tRNA(Ile)-lysidine synthase family.</text>
</comment>
<evidence type="ECO:0000256" key="4">
    <source>
        <dbReference type="ARBA" id="ARBA00022840"/>
    </source>
</evidence>
<evidence type="ECO:0000256" key="2">
    <source>
        <dbReference type="ARBA" id="ARBA00022694"/>
    </source>
</evidence>
<evidence type="ECO:0000313" key="9">
    <source>
        <dbReference type="Proteomes" id="UP000237947"/>
    </source>
</evidence>
<comment type="subcellular location">
    <subcellularLocation>
        <location evidence="6">Cytoplasm</location>
    </subcellularLocation>
</comment>
<dbReference type="AlphaFoldDB" id="A0A2S0KMN0"/>
<dbReference type="SUPFAM" id="SSF52402">
    <property type="entry name" value="Adenine nucleotide alpha hydrolases-like"/>
    <property type="match status" value="1"/>
</dbReference>
<dbReference type="NCBIfam" id="TIGR02432">
    <property type="entry name" value="lysidine_TilS_N"/>
    <property type="match status" value="1"/>
</dbReference>
<protein>
    <recommendedName>
        <fullName evidence="6">tRNA(Ile)-lysidine synthase</fullName>
        <ecNumber evidence="6">6.3.4.19</ecNumber>
    </recommendedName>
    <alternativeName>
        <fullName evidence="6">tRNA(Ile)-2-lysyl-cytidine synthase</fullName>
    </alternativeName>
    <alternativeName>
        <fullName evidence="6">tRNA(Ile)-lysidine synthetase</fullName>
    </alternativeName>
</protein>
<dbReference type="InterPro" id="IPR014729">
    <property type="entry name" value="Rossmann-like_a/b/a_fold"/>
</dbReference>
<dbReference type="Pfam" id="PF01171">
    <property type="entry name" value="ATP_bind_3"/>
    <property type="match status" value="1"/>
</dbReference>
<dbReference type="RefSeq" id="WP_106012275.1">
    <property type="nucleotide sequence ID" value="NZ_CP027226.1"/>
</dbReference>
<evidence type="ECO:0000256" key="1">
    <source>
        <dbReference type="ARBA" id="ARBA00022598"/>
    </source>
</evidence>
<dbReference type="OrthoDB" id="9807403at2"/>
<dbReference type="PANTHER" id="PTHR43033">
    <property type="entry name" value="TRNA(ILE)-LYSIDINE SYNTHASE-RELATED"/>
    <property type="match status" value="1"/>
</dbReference>
<dbReference type="EC" id="6.3.4.19" evidence="6"/>
<keyword evidence="6" id="KW-0963">Cytoplasm</keyword>
<dbReference type="GO" id="GO:0032267">
    <property type="term" value="F:tRNA(Ile)-lysidine synthase activity"/>
    <property type="evidence" value="ECO:0007669"/>
    <property type="project" value="UniProtKB-EC"/>
</dbReference>